<evidence type="ECO:0000256" key="9">
    <source>
        <dbReference type="ARBA" id="ARBA00023211"/>
    </source>
</evidence>
<dbReference type="RefSeq" id="XP_020121721.1">
    <property type="nucleotide sequence ID" value="XM_020265834.1"/>
</dbReference>
<dbReference type="FunFam" id="3.90.79.10:FF:000003">
    <property type="entry name" value="M7GpppN-mRNA hydrolase isoform 2"/>
    <property type="match status" value="1"/>
</dbReference>
<feature type="compositionally biased region" description="Basic and acidic residues" evidence="11">
    <location>
        <begin position="1257"/>
        <end position="1268"/>
    </location>
</feature>
<evidence type="ECO:0000256" key="11">
    <source>
        <dbReference type="SAM" id="MobiDB-lite"/>
    </source>
</evidence>
<evidence type="ECO:0000256" key="10">
    <source>
        <dbReference type="ARBA" id="ARBA00093637"/>
    </source>
</evidence>
<feature type="compositionally biased region" description="Polar residues" evidence="11">
    <location>
        <begin position="633"/>
        <end position="644"/>
    </location>
</feature>
<dbReference type="InterPro" id="IPR057460">
    <property type="entry name" value="CAF17_C"/>
</dbReference>
<dbReference type="GO" id="GO:0000184">
    <property type="term" value="P:nuclear-transcribed mRNA catabolic process, nonsense-mediated decay"/>
    <property type="evidence" value="ECO:0007669"/>
    <property type="project" value="InterPro"/>
</dbReference>
<dbReference type="Gene3D" id="3.90.79.10">
    <property type="entry name" value="Nucleoside Triphosphate Pyrophosphohydrolase"/>
    <property type="match status" value="1"/>
</dbReference>
<evidence type="ECO:0000256" key="3">
    <source>
        <dbReference type="ARBA" id="ARBA00005279"/>
    </source>
</evidence>
<organism evidence="13 14">
    <name type="scientific">Talaromyces atroroseus</name>
    <dbReference type="NCBI Taxonomy" id="1441469"/>
    <lineage>
        <taxon>Eukaryota</taxon>
        <taxon>Fungi</taxon>
        <taxon>Dikarya</taxon>
        <taxon>Ascomycota</taxon>
        <taxon>Pezizomycotina</taxon>
        <taxon>Eurotiomycetes</taxon>
        <taxon>Eurotiomycetidae</taxon>
        <taxon>Eurotiales</taxon>
        <taxon>Trichocomaceae</taxon>
        <taxon>Talaromyces</taxon>
        <taxon>Talaromyces sect. Trachyspermi</taxon>
    </lineage>
</organism>
<dbReference type="Gene3D" id="3.30.1360.120">
    <property type="entry name" value="Probable tRNA modification gtpase trme, domain 1"/>
    <property type="match status" value="1"/>
</dbReference>
<dbReference type="InterPro" id="IPR017703">
    <property type="entry name" value="YgfZ/GCV_T_CS"/>
</dbReference>
<dbReference type="GeneID" id="31003279"/>
<dbReference type="SUPFAM" id="SSF103025">
    <property type="entry name" value="Folate-binding domain"/>
    <property type="match status" value="1"/>
</dbReference>
<feature type="region of interest" description="Disordered" evidence="11">
    <location>
        <begin position="542"/>
        <end position="656"/>
    </location>
</feature>
<dbReference type="InterPro" id="IPR007722">
    <property type="entry name" value="DCP2_BoxA"/>
</dbReference>
<accession>A0A225AL34</accession>
<comment type="similarity">
    <text evidence="3">Belongs to the Nudix hydrolase family. DCP2 subfamily.</text>
</comment>
<dbReference type="GO" id="GO:0140933">
    <property type="term" value="F:5'-(N(7)-methylguanosine 5'-triphospho)-[mRNA] hydrolase activity"/>
    <property type="evidence" value="ECO:0007669"/>
    <property type="project" value="InterPro"/>
</dbReference>
<dbReference type="Gene3D" id="1.10.10.1050">
    <property type="entry name" value="Dcp2, box A domain"/>
    <property type="match status" value="1"/>
</dbReference>
<evidence type="ECO:0000313" key="13">
    <source>
        <dbReference type="EMBL" id="OKL61600.1"/>
    </source>
</evidence>
<dbReference type="SUPFAM" id="SSF140586">
    <property type="entry name" value="Dcp2 domain-like"/>
    <property type="match status" value="1"/>
</dbReference>
<dbReference type="InterPro" id="IPR015797">
    <property type="entry name" value="NUDIX_hydrolase-like_dom_sf"/>
</dbReference>
<dbReference type="OrthoDB" id="18996at2759"/>
<dbReference type="GO" id="GO:0000932">
    <property type="term" value="C:P-body"/>
    <property type="evidence" value="ECO:0007669"/>
    <property type="project" value="TreeGrafter"/>
</dbReference>
<dbReference type="GO" id="GO:0003723">
    <property type="term" value="F:RNA binding"/>
    <property type="evidence" value="ECO:0007669"/>
    <property type="project" value="UniProtKB-KW"/>
</dbReference>
<dbReference type="InterPro" id="IPR044099">
    <property type="entry name" value="Dcp2_NUDIX"/>
</dbReference>
<dbReference type="EMBL" id="LFMY01000004">
    <property type="protein sequence ID" value="OKL61600.1"/>
    <property type="molecule type" value="Genomic_DNA"/>
</dbReference>
<dbReference type="InterPro" id="IPR036189">
    <property type="entry name" value="DCP2_BoxA_sf"/>
</dbReference>
<gene>
    <name evidence="13" type="ORF">UA08_03524</name>
</gene>
<evidence type="ECO:0000256" key="2">
    <source>
        <dbReference type="ARBA" id="ARBA00004496"/>
    </source>
</evidence>
<dbReference type="GO" id="GO:0030145">
    <property type="term" value="F:manganese ion binding"/>
    <property type="evidence" value="ECO:0007669"/>
    <property type="project" value="InterPro"/>
</dbReference>
<keyword evidence="4" id="KW-0963">Cytoplasm</keyword>
<evidence type="ECO:0000313" key="14">
    <source>
        <dbReference type="Proteomes" id="UP000214365"/>
    </source>
</evidence>
<comment type="subcellular location">
    <subcellularLocation>
        <location evidence="2">Cytoplasm</location>
    </subcellularLocation>
</comment>
<feature type="region of interest" description="Disordered" evidence="11">
    <location>
        <begin position="1248"/>
        <end position="1278"/>
    </location>
</feature>
<dbReference type="InterPro" id="IPR000086">
    <property type="entry name" value="NUDIX_hydrolase_dom"/>
</dbReference>
<protein>
    <recommendedName>
        <fullName evidence="10">Iron-sulfur cluster assembly factor IBA57 homolog, mitochondrial</fullName>
    </recommendedName>
</protein>
<feature type="compositionally biased region" description="Acidic residues" evidence="11">
    <location>
        <begin position="1269"/>
        <end position="1278"/>
    </location>
</feature>
<dbReference type="Pfam" id="PF00293">
    <property type="entry name" value="NUDIX"/>
    <property type="match status" value="1"/>
</dbReference>
<dbReference type="FunFam" id="1.10.10.1050:FF:000003">
    <property type="entry name" value="Decapping enzyme Dcp2, putative"/>
    <property type="match status" value="1"/>
</dbReference>
<dbReference type="PROSITE" id="PS00893">
    <property type="entry name" value="NUDIX_BOX"/>
    <property type="match status" value="1"/>
</dbReference>
<evidence type="ECO:0000256" key="7">
    <source>
        <dbReference type="ARBA" id="ARBA00022884"/>
    </source>
</evidence>
<reference evidence="13 14" key="1">
    <citation type="submission" date="2015-06" db="EMBL/GenBank/DDBJ databases">
        <title>Talaromyces atroroseus IBT 11181 draft genome.</title>
        <authorList>
            <person name="Rasmussen K.B."/>
            <person name="Rasmussen S."/>
            <person name="Petersen B."/>
            <person name="Sicheritz-Ponten T."/>
            <person name="Mortensen U.H."/>
            <person name="Thrane U."/>
        </authorList>
    </citation>
    <scope>NUCLEOTIDE SEQUENCE [LARGE SCALE GENOMIC DNA]</scope>
    <source>
        <strain evidence="13 14">IBT 11181</strain>
    </source>
</reference>
<dbReference type="PANTHER" id="PTHR23114:SF17">
    <property type="entry name" value="M7GPPPN-MRNA HYDROLASE"/>
    <property type="match status" value="1"/>
</dbReference>
<keyword evidence="7" id="KW-0694">RNA-binding</keyword>
<comment type="cofactor">
    <cofactor evidence="1">
        <name>Mn(2+)</name>
        <dbReference type="ChEBI" id="CHEBI:29035"/>
    </cofactor>
</comment>
<evidence type="ECO:0000256" key="4">
    <source>
        <dbReference type="ARBA" id="ARBA00022490"/>
    </source>
</evidence>
<dbReference type="Pfam" id="PF25455">
    <property type="entry name" value="Beta-barrel_CAF17_C"/>
    <property type="match status" value="1"/>
</dbReference>
<dbReference type="SMART" id="SM01125">
    <property type="entry name" value="DCP2"/>
    <property type="match status" value="1"/>
</dbReference>
<dbReference type="STRING" id="1441469.A0A225AL34"/>
<dbReference type="PANTHER" id="PTHR23114">
    <property type="entry name" value="M7GPPPN-MRNA HYDROLASE"/>
    <property type="match status" value="1"/>
</dbReference>
<evidence type="ECO:0000256" key="6">
    <source>
        <dbReference type="ARBA" id="ARBA00022801"/>
    </source>
</evidence>
<sequence>MTETKLQLEDWLDDLCVRFIINLPREELESVERICFQVEEAQWFYEDFVRPLDPALPSLSLKAFAMRIFQHCPLMSEWSEYHHAAAFSEFLAYKTRVPVRGAILLNENMDKVVLVKGWKKNANWSFPRGKINKEEKDLDCAVREVCEETGYDLKAAGLVKDEKHMKYIEITMREQHMKLYVFRGVPMDTVFAPQTRKEISKIEWVCLSDLPTVKKNKQAQHDAVNANKFYMVAPFLHPLKKWIAQQRKLDVKNTATAYTEGETSMDEGFVSANNGFTPIPSHVQPSIPSDLPEVDQSQDVSSHLKRILNIGAPTPLSTTTTATDPSKSNALLSLLRSGTNETSTPAPSLPQHHMQPPLLALFNQKVNPGIQTQNPQGPFPVQNTPDSINQQHFHRLVSTMANSSPSIATHISGYNQRPPMENASNPQRDQTQNISNQPTLAPYQRTGDPLSVQQTNAGQFQGQVVPPASKLPPPKLTSHSLALLNVFKGSSSPGPQPGVLSRAEELQSPAQKTLAPQDQLLALLKNPANNAPQMPAVELAGQPVQPVPKRILQRPPSLSKPNELPEKATTGKNKQDVLASATVSGPLRTPDFDSPRNQPRRVNGTPRVTGKQALPTSPITILSRPPSARRDLSTPTQASGSVSPSLDGRAKNTGAAKNFQPQILRRSEKLDLNAILPTRTVPVHELSEESAAFAASNQAAVVPEEKLSQPNYDRRPSQTAAQKEALLSLFGKSPGKKDSLLATAMDHPISGSVYSDTVSSPSLSVTETNPATTQRIKSPDNKAFLLGFLQNLSLYEIILLSTNPTAIGITYNKLAKMAPRASAGFICSRCIYRSSSRALFSTSSKLRQLRHEDKLGMPPIPSTSGYALLSNRSLIAVSGTDSTSFLQGMITQNMLMGKEPVRAPRRTASYSAFLNSQGRVLHDVFIYPIPKANLGGGDETAWLIEVDKSEVTNLVKHLKKHKLRAKLTIRALEDGEHSVWAAWNDESTEPRWAAYNLESDFSSPSRFSNSLVVGCIDTRAPGFGTRYVTPGSDDLQTHLPEESKKQVQAQKVDLSTYTLRRMLHGVAEGQKEIIRESALPMEYNMDVGRAIDFRKGCYVGQELTIRTHHTGVVRKRVLPVQLYGDDQDVAAATALASGSAVYDPDTKFCQPPPGANISRAGGRRGRSAGKFISGIGNVGLALCRLEMMTDISLTGESSQYSPSQEFRVSWEDSALSLEQSSSSPSPSQNQVKVKAHVPAWLREHIVASTMRHSASSRSREGLRARDLVEQLEEEAEEK</sequence>
<evidence type="ECO:0000256" key="1">
    <source>
        <dbReference type="ARBA" id="ARBA00001936"/>
    </source>
</evidence>
<evidence type="ECO:0000259" key="12">
    <source>
        <dbReference type="PROSITE" id="PS51462"/>
    </source>
</evidence>
<dbReference type="GO" id="GO:0000290">
    <property type="term" value="P:deadenylation-dependent decapping of nuclear-transcribed mRNA"/>
    <property type="evidence" value="ECO:0007669"/>
    <property type="project" value="InterPro"/>
</dbReference>
<feature type="domain" description="Nudix hydrolase" evidence="12">
    <location>
        <begin position="95"/>
        <end position="237"/>
    </location>
</feature>
<dbReference type="Pfam" id="PF05026">
    <property type="entry name" value="DCP2"/>
    <property type="match status" value="1"/>
</dbReference>
<keyword evidence="9" id="KW-0464">Manganese</keyword>
<evidence type="ECO:0000256" key="5">
    <source>
        <dbReference type="ARBA" id="ARBA00022723"/>
    </source>
</evidence>
<keyword evidence="14" id="KW-1185">Reference proteome</keyword>
<comment type="caution">
    <text evidence="13">The sequence shown here is derived from an EMBL/GenBank/DDBJ whole genome shotgun (WGS) entry which is preliminary data.</text>
</comment>
<dbReference type="AlphaFoldDB" id="A0A225AL34"/>
<dbReference type="Proteomes" id="UP000214365">
    <property type="component" value="Unassembled WGS sequence"/>
</dbReference>
<dbReference type="NCBIfam" id="TIGR03317">
    <property type="entry name" value="ygfZ_signature"/>
    <property type="match status" value="1"/>
</dbReference>
<name>A0A225AL34_TALAT</name>
<proteinExistence type="inferred from homology"/>
<keyword evidence="6" id="KW-0378">Hydrolase</keyword>
<keyword evidence="8" id="KW-0809">Transit peptide</keyword>
<dbReference type="InterPro" id="IPR020084">
    <property type="entry name" value="NUDIX_hydrolase_CS"/>
</dbReference>
<feature type="region of interest" description="Disordered" evidence="11">
    <location>
        <begin position="487"/>
        <end position="512"/>
    </location>
</feature>
<feature type="region of interest" description="Disordered" evidence="11">
    <location>
        <begin position="407"/>
        <end position="451"/>
    </location>
</feature>
<dbReference type="CDD" id="cd03672">
    <property type="entry name" value="NUDIX_Dcp2p_Nudt20"/>
    <property type="match status" value="1"/>
</dbReference>
<dbReference type="SUPFAM" id="SSF55811">
    <property type="entry name" value="Nudix"/>
    <property type="match status" value="1"/>
</dbReference>
<evidence type="ECO:0000256" key="8">
    <source>
        <dbReference type="ARBA" id="ARBA00022946"/>
    </source>
</evidence>
<dbReference type="InterPro" id="IPR027266">
    <property type="entry name" value="TrmE/GcvT-like"/>
</dbReference>
<feature type="compositionally biased region" description="Polar residues" evidence="11">
    <location>
        <begin position="422"/>
        <end position="439"/>
    </location>
</feature>
<dbReference type="PROSITE" id="PS51462">
    <property type="entry name" value="NUDIX"/>
    <property type="match status" value="1"/>
</dbReference>
<keyword evidence="5" id="KW-0479">Metal-binding</keyword>